<keyword evidence="12" id="KW-1185">Reference proteome</keyword>
<dbReference type="OMA" id="RQFITHG"/>
<keyword evidence="2" id="KW-0699">rRNA-binding</keyword>
<dbReference type="InParanoid" id="J9D9N0"/>
<dbReference type="SUPFAM" id="SSF55174">
    <property type="entry name" value="Alpha-L RNA-binding motif"/>
    <property type="match status" value="1"/>
</dbReference>
<keyword evidence="5" id="KW-0687">Ribonucleoprotein</keyword>
<comment type="caution">
    <text evidence="11">The sequence shown here is derived from an EMBL/GenBank/DDBJ whole genome shotgun (WGS) entry which is preliminary data.</text>
</comment>
<dbReference type="EMBL" id="AFBI03000018">
    <property type="protein sequence ID" value="EJW04476.1"/>
    <property type="molecule type" value="Genomic_DNA"/>
</dbReference>
<dbReference type="InterPro" id="IPR005710">
    <property type="entry name" value="Ribosomal_uS4_euk/arc"/>
</dbReference>
<dbReference type="PROSITE" id="PS50889">
    <property type="entry name" value="S4"/>
    <property type="match status" value="1"/>
</dbReference>
<reference evidence="12" key="2">
    <citation type="submission" date="2015-07" db="EMBL/GenBank/DDBJ databases">
        <title>Contrasting host-pathogen interactions and genome evolution in two generalist and specialist microsporidian pathogens of mosquitoes.</title>
        <authorList>
            <consortium name="The Broad Institute Genomics Platform"/>
            <consortium name="The Broad Institute Genome Sequencing Center for Infectious Disease"/>
            <person name="Cuomo C.A."/>
            <person name="Sanscrainte N.D."/>
            <person name="Goldberg J.M."/>
            <person name="Heiman D."/>
            <person name="Young S."/>
            <person name="Zeng Q."/>
            <person name="Becnel J.J."/>
            <person name="Birren B.W."/>
        </authorList>
    </citation>
    <scope>NUCLEOTIDE SEQUENCE [LARGE SCALE GENOMIC DNA]</scope>
    <source>
        <strain evidence="12">USNM 41457</strain>
    </source>
</reference>
<evidence type="ECO:0000259" key="10">
    <source>
        <dbReference type="SMART" id="SM01390"/>
    </source>
</evidence>
<dbReference type="InterPro" id="IPR001912">
    <property type="entry name" value="Ribosomal_uS4_N"/>
</dbReference>
<evidence type="ECO:0000256" key="4">
    <source>
        <dbReference type="ARBA" id="ARBA00022980"/>
    </source>
</evidence>
<keyword evidence="8" id="KW-0472">Membrane</keyword>
<evidence type="ECO:0000256" key="7">
    <source>
        <dbReference type="SAM" id="MobiDB-lite"/>
    </source>
</evidence>
<dbReference type="GO" id="GO:0042274">
    <property type="term" value="P:ribosomal small subunit biogenesis"/>
    <property type="evidence" value="ECO:0007669"/>
    <property type="project" value="TreeGrafter"/>
</dbReference>
<organism evidence="11 12">
    <name type="scientific">Edhazardia aedis (strain USNM 41457)</name>
    <name type="common">Microsporidian parasite</name>
    <dbReference type="NCBI Taxonomy" id="1003232"/>
    <lineage>
        <taxon>Eukaryota</taxon>
        <taxon>Fungi</taxon>
        <taxon>Fungi incertae sedis</taxon>
        <taxon>Microsporidia</taxon>
        <taxon>Edhazardia</taxon>
    </lineage>
</organism>
<feature type="transmembrane region" description="Helical" evidence="8">
    <location>
        <begin position="36"/>
        <end position="61"/>
    </location>
</feature>
<dbReference type="InterPro" id="IPR036986">
    <property type="entry name" value="S4_RNA-bd_sf"/>
</dbReference>
<dbReference type="FunCoup" id="J9D9N0">
    <property type="interactions" value="203"/>
</dbReference>
<accession>J9D9N0</accession>
<dbReference type="Pfam" id="PF01479">
    <property type="entry name" value="S4"/>
    <property type="match status" value="1"/>
</dbReference>
<keyword evidence="8" id="KW-1133">Transmembrane helix</keyword>
<keyword evidence="3 6" id="KW-0694">RNA-binding</keyword>
<dbReference type="GO" id="GO:0006412">
    <property type="term" value="P:translation"/>
    <property type="evidence" value="ECO:0007669"/>
    <property type="project" value="InterPro"/>
</dbReference>
<evidence type="ECO:0000313" key="12">
    <source>
        <dbReference type="Proteomes" id="UP000003163"/>
    </source>
</evidence>
<dbReference type="OrthoDB" id="1697570at2759"/>
<dbReference type="InterPro" id="IPR022801">
    <property type="entry name" value="Ribosomal_uS4"/>
</dbReference>
<protein>
    <submittedName>
        <fullName evidence="11">Ribosomal protein S4</fullName>
    </submittedName>
</protein>
<evidence type="ECO:0000259" key="9">
    <source>
        <dbReference type="SMART" id="SM00363"/>
    </source>
</evidence>
<evidence type="ECO:0000256" key="2">
    <source>
        <dbReference type="ARBA" id="ARBA00022730"/>
    </source>
</evidence>
<comment type="similarity">
    <text evidence="1">Belongs to the universal ribosomal protein uS4 family.</text>
</comment>
<dbReference type="Proteomes" id="UP000003163">
    <property type="component" value="Unassembled WGS sequence"/>
</dbReference>
<dbReference type="VEuPathDB" id="MicrosporidiaDB:EDEG_01293"/>
<keyword evidence="8" id="KW-0812">Transmembrane</keyword>
<dbReference type="SMART" id="SM01390">
    <property type="entry name" value="Ribosomal_S4"/>
    <property type="match status" value="1"/>
</dbReference>
<dbReference type="GO" id="GO:0003735">
    <property type="term" value="F:structural constituent of ribosome"/>
    <property type="evidence" value="ECO:0007669"/>
    <property type="project" value="InterPro"/>
</dbReference>
<evidence type="ECO:0000256" key="8">
    <source>
        <dbReference type="SAM" id="Phobius"/>
    </source>
</evidence>
<reference evidence="11 12" key="1">
    <citation type="submission" date="2011-08" db="EMBL/GenBank/DDBJ databases">
        <authorList>
            <person name="Liu Z.J."/>
            <person name="Shi F.L."/>
            <person name="Lu J.Q."/>
            <person name="Li M."/>
            <person name="Wang Z.L."/>
        </authorList>
    </citation>
    <scope>NUCLEOTIDE SEQUENCE [LARGE SCALE GENOMIC DNA]</scope>
    <source>
        <strain evidence="11 12">USNM 41457</strain>
    </source>
</reference>
<dbReference type="PANTHER" id="PTHR11831:SF5">
    <property type="entry name" value="40S RIBOSOMAL PROTEIN S9"/>
    <property type="match status" value="1"/>
</dbReference>
<name>J9D9N0_EDHAE</name>
<dbReference type="STRING" id="1003232.J9D9N0"/>
<evidence type="ECO:0000256" key="3">
    <source>
        <dbReference type="ARBA" id="ARBA00022884"/>
    </source>
</evidence>
<evidence type="ECO:0000313" key="11">
    <source>
        <dbReference type="EMBL" id="EJW04476.1"/>
    </source>
</evidence>
<dbReference type="GO" id="GO:0015935">
    <property type="term" value="C:small ribosomal subunit"/>
    <property type="evidence" value="ECO:0007669"/>
    <property type="project" value="InterPro"/>
</dbReference>
<gene>
    <name evidence="11" type="ORF">EDEG_01293</name>
</gene>
<evidence type="ECO:0000256" key="6">
    <source>
        <dbReference type="PROSITE-ProRule" id="PRU00182"/>
    </source>
</evidence>
<dbReference type="Gene3D" id="3.10.290.10">
    <property type="entry name" value="RNA-binding S4 domain"/>
    <property type="match status" value="1"/>
</dbReference>
<keyword evidence="4 11" id="KW-0689">Ribosomal protein</keyword>
<dbReference type="PANTHER" id="PTHR11831">
    <property type="entry name" value="30S 40S RIBOSOMAL PROTEIN"/>
    <property type="match status" value="1"/>
</dbReference>
<proteinExistence type="inferred from homology"/>
<dbReference type="HOGENOM" id="CLU_089738_1_0_1"/>
<dbReference type="GO" id="GO:0019843">
    <property type="term" value="F:rRNA binding"/>
    <property type="evidence" value="ECO:0007669"/>
    <property type="project" value="UniProtKB-KW"/>
</dbReference>
<sequence>MFMRKKKTREIFSLCKILKFSVLQQKKSQIILYKNLFFPSFFPSQCLLLFTVYAFIIFSPYKMVVKNFSKRSRVPRRPFDRDRLIDEMKLLGTYGLKNKRELWIVQRECDYIKNRARDLLINPDEKVQIINGRYLLNKLVKLGILEQVDLTNYHAIIENLNSVLNLTASDFLERRLQYRVFQMGLAKDVHSARCLIAQKQISVRGNVVNKPAFMVKAEDEAYIEVYVHSAKAGAKLGRKGKKNKGKKAGDEDEDDQ</sequence>
<feature type="compositionally biased region" description="Basic residues" evidence="7">
    <location>
        <begin position="236"/>
        <end position="246"/>
    </location>
</feature>
<dbReference type="AlphaFoldDB" id="J9D9N0"/>
<dbReference type="SMART" id="SM00363">
    <property type="entry name" value="S4"/>
    <property type="match status" value="1"/>
</dbReference>
<dbReference type="InterPro" id="IPR002942">
    <property type="entry name" value="S4_RNA-bd"/>
</dbReference>
<feature type="region of interest" description="Disordered" evidence="7">
    <location>
        <begin position="235"/>
        <end position="256"/>
    </location>
</feature>
<evidence type="ECO:0000256" key="1">
    <source>
        <dbReference type="ARBA" id="ARBA00007465"/>
    </source>
</evidence>
<feature type="domain" description="RNA-binding S4" evidence="9">
    <location>
        <begin position="174"/>
        <end position="235"/>
    </location>
</feature>
<dbReference type="NCBIfam" id="TIGR01018">
    <property type="entry name" value="uS4_arch"/>
    <property type="match status" value="1"/>
</dbReference>
<feature type="domain" description="Small ribosomal subunit protein uS4 N-terminal" evidence="10">
    <location>
        <begin position="66"/>
        <end position="173"/>
    </location>
</feature>
<evidence type="ECO:0000256" key="5">
    <source>
        <dbReference type="ARBA" id="ARBA00023274"/>
    </source>
</evidence>